<proteinExistence type="inferred from homology"/>
<keyword evidence="14" id="KW-1185">Reference proteome</keyword>
<dbReference type="HOGENOM" id="CLU_029499_9_0_9"/>
<dbReference type="InterPro" id="IPR005835">
    <property type="entry name" value="NTP_transferase_dom"/>
</dbReference>
<dbReference type="InterPro" id="IPR029044">
    <property type="entry name" value="Nucleotide-diphossugar_trans"/>
</dbReference>
<evidence type="ECO:0000256" key="6">
    <source>
        <dbReference type="ARBA" id="ARBA00022695"/>
    </source>
</evidence>
<comment type="cofactor">
    <cofactor evidence="1">
        <name>Mg(2+)</name>
        <dbReference type="ChEBI" id="CHEBI:18420"/>
    </cofactor>
</comment>
<dbReference type="OrthoDB" id="9803871at2"/>
<evidence type="ECO:0000256" key="1">
    <source>
        <dbReference type="ARBA" id="ARBA00001946"/>
    </source>
</evidence>
<dbReference type="STRING" id="796606.BMMGA3_07030"/>
<evidence type="ECO:0000256" key="2">
    <source>
        <dbReference type="ARBA" id="ARBA00010480"/>
    </source>
</evidence>
<dbReference type="KEGG" id="bmet:BMMGA3_07030"/>
<evidence type="ECO:0000256" key="11">
    <source>
        <dbReference type="ARBA" id="ARBA00049336"/>
    </source>
</evidence>
<dbReference type="PANTHER" id="PTHR43532:SF1">
    <property type="entry name" value="GLUCOSE-1-PHOSPHATE THYMIDYLYLTRANSFERASE 1"/>
    <property type="match status" value="1"/>
</dbReference>
<evidence type="ECO:0000313" key="13">
    <source>
        <dbReference type="EMBL" id="AIE59827.1"/>
    </source>
</evidence>
<dbReference type="Gene3D" id="3.90.550.10">
    <property type="entry name" value="Spore Coat Polysaccharide Biosynthesis Protein SpsA, Chain A"/>
    <property type="match status" value="1"/>
</dbReference>
<dbReference type="EC" id="2.7.7.24" evidence="3"/>
<evidence type="ECO:0000256" key="9">
    <source>
        <dbReference type="ARBA" id="ARBA00032492"/>
    </source>
</evidence>
<accession>I3DZV2</accession>
<feature type="domain" description="Nucleotidyl transferase" evidence="12">
    <location>
        <begin position="2"/>
        <end position="236"/>
    </location>
</feature>
<comment type="catalytic activity">
    <reaction evidence="11">
        <text>dTTP + alpha-D-glucose 1-phosphate + H(+) = dTDP-alpha-D-glucose + diphosphate</text>
        <dbReference type="Rhea" id="RHEA:15225"/>
        <dbReference type="ChEBI" id="CHEBI:15378"/>
        <dbReference type="ChEBI" id="CHEBI:33019"/>
        <dbReference type="ChEBI" id="CHEBI:37568"/>
        <dbReference type="ChEBI" id="CHEBI:57477"/>
        <dbReference type="ChEBI" id="CHEBI:58601"/>
        <dbReference type="EC" id="2.7.7.24"/>
    </reaction>
</comment>
<keyword evidence="8" id="KW-0460">Magnesium</keyword>
<name>I3DZV2_BACMM</name>
<protein>
    <recommendedName>
        <fullName evidence="4">Glucose-1-phosphate thymidylyltransferase</fullName>
        <ecNumber evidence="3">2.7.7.24</ecNumber>
    </recommendedName>
    <alternativeName>
        <fullName evidence="10">dTDP-glucose pyrophosphorylase</fullName>
    </alternativeName>
    <alternativeName>
        <fullName evidence="9">dTDP-glucose synthase</fullName>
    </alternativeName>
</protein>
<comment type="similarity">
    <text evidence="2">Belongs to the glucose-1-phosphate thymidylyltransferase family.</text>
</comment>
<evidence type="ECO:0000256" key="8">
    <source>
        <dbReference type="ARBA" id="ARBA00022842"/>
    </source>
</evidence>
<evidence type="ECO:0000256" key="4">
    <source>
        <dbReference type="ARBA" id="ARBA00017654"/>
    </source>
</evidence>
<organism evidence="13 14">
    <name type="scientific">Bacillus methanolicus (strain MGA3 / ATCC 53907)</name>
    <dbReference type="NCBI Taxonomy" id="796606"/>
    <lineage>
        <taxon>Bacteria</taxon>
        <taxon>Bacillati</taxon>
        <taxon>Bacillota</taxon>
        <taxon>Bacilli</taxon>
        <taxon>Bacillales</taxon>
        <taxon>Bacillaceae</taxon>
        <taxon>Bacillus</taxon>
    </lineage>
</organism>
<dbReference type="AlphaFoldDB" id="I3DZV2"/>
<dbReference type="SUPFAM" id="SSF53448">
    <property type="entry name" value="Nucleotide-diphospho-sugar transferases"/>
    <property type="match status" value="1"/>
</dbReference>
<dbReference type="eggNOG" id="COG1209">
    <property type="taxonomic scope" value="Bacteria"/>
</dbReference>
<sequence length="245" mass="28132">MKGVILAGGTGSRLDPLTKYINKHLLPVGPYPMIYWSIIKLRDAGINEILIITNQHHLGSFIQLLGLGEELNVKLQYKIQKNEGGGIADALMSAKSFINQEKFIVLLGDNIFDDSLTPYVKSFQQQDTGARVLLKEVEDPYRYGVPQLDKKENKIISIIEKPKFPPSSFCVTGVYMYDQNVFQLIEDIERSNRNELEITDVNNLYIKNNQLQYDILHGWWIDAGTHESLYKANQYVYENMKEEKK</sequence>
<dbReference type="RefSeq" id="WP_003349339.1">
    <property type="nucleotide sequence ID" value="NZ_ADWW01000004.1"/>
</dbReference>
<evidence type="ECO:0000256" key="3">
    <source>
        <dbReference type="ARBA" id="ARBA00012461"/>
    </source>
</evidence>
<dbReference type="Pfam" id="PF00483">
    <property type="entry name" value="NTP_transferase"/>
    <property type="match status" value="1"/>
</dbReference>
<dbReference type="Proteomes" id="UP000027602">
    <property type="component" value="Chromosome"/>
</dbReference>
<evidence type="ECO:0000256" key="10">
    <source>
        <dbReference type="ARBA" id="ARBA00032598"/>
    </source>
</evidence>
<keyword evidence="6 13" id="KW-0548">Nucleotidyltransferase</keyword>
<evidence type="ECO:0000256" key="5">
    <source>
        <dbReference type="ARBA" id="ARBA00022679"/>
    </source>
</evidence>
<keyword evidence="5 13" id="KW-0808">Transferase</keyword>
<dbReference type="PANTHER" id="PTHR43532">
    <property type="entry name" value="GLUCOSE-1-PHOSPHATE THYMIDYLYLTRANSFERASE"/>
    <property type="match status" value="1"/>
</dbReference>
<dbReference type="GO" id="GO:0008879">
    <property type="term" value="F:glucose-1-phosphate thymidylyltransferase activity"/>
    <property type="evidence" value="ECO:0007669"/>
    <property type="project" value="UniProtKB-EC"/>
</dbReference>
<reference evidence="13 14" key="1">
    <citation type="journal article" date="2015" name="BMC Genomics">
        <title>Transcriptome analysis of thermophilic methylotrophic Bacillus methanolicus MGA3 using RNA-sequencing provides detailed insights into its previously uncharted transcriptional landscape.</title>
        <authorList>
            <person name="Irla M."/>
            <person name="Neshat A."/>
            <person name="Brautaset T."/>
            <person name="Ruckert C."/>
            <person name="Kalinowski J."/>
            <person name="Wendisch V.F."/>
        </authorList>
    </citation>
    <scope>NUCLEOTIDE SEQUENCE [LARGE SCALE GENOMIC DNA]</scope>
    <source>
        <strain evidence="14">MGA3 / ATCC 53907</strain>
    </source>
</reference>
<dbReference type="EMBL" id="CP007739">
    <property type="protein sequence ID" value="AIE59827.1"/>
    <property type="molecule type" value="Genomic_DNA"/>
</dbReference>
<evidence type="ECO:0000313" key="14">
    <source>
        <dbReference type="Proteomes" id="UP000027602"/>
    </source>
</evidence>
<evidence type="ECO:0000259" key="12">
    <source>
        <dbReference type="Pfam" id="PF00483"/>
    </source>
</evidence>
<keyword evidence="7" id="KW-0479">Metal-binding</keyword>
<gene>
    <name evidence="13" type="primary">rmlA</name>
    <name evidence="13" type="ORF">BMMGA3_07030</name>
</gene>
<dbReference type="GO" id="GO:0046872">
    <property type="term" value="F:metal ion binding"/>
    <property type="evidence" value="ECO:0007669"/>
    <property type="project" value="UniProtKB-KW"/>
</dbReference>
<evidence type="ECO:0000256" key="7">
    <source>
        <dbReference type="ARBA" id="ARBA00022723"/>
    </source>
</evidence>
<dbReference type="InterPro" id="IPR005907">
    <property type="entry name" value="G1P_thy_trans_s"/>
</dbReference>